<dbReference type="AlphaFoldDB" id="A0A538S9C7"/>
<feature type="domain" description="Calcineurin-like phosphoesterase" evidence="2">
    <location>
        <begin position="50"/>
        <end position="275"/>
    </location>
</feature>
<proteinExistence type="predicted"/>
<dbReference type="InterPro" id="IPR004843">
    <property type="entry name" value="Calcineurin-like_PHP"/>
</dbReference>
<gene>
    <name evidence="3" type="ORF">E6K71_08505</name>
</gene>
<evidence type="ECO:0000259" key="2">
    <source>
        <dbReference type="Pfam" id="PF00149"/>
    </source>
</evidence>
<protein>
    <recommendedName>
        <fullName evidence="2">Calcineurin-like phosphoesterase domain-containing protein</fullName>
    </recommendedName>
</protein>
<dbReference type="GO" id="GO:0016787">
    <property type="term" value="F:hydrolase activity"/>
    <property type="evidence" value="ECO:0007669"/>
    <property type="project" value="InterPro"/>
</dbReference>
<sequence length="332" mass="36710">MAIGAEGKVPEWCGYRSPPVPPPADGGSPRSAPKTDPDLVSPSDTTRADVLYTADLHGSRELYVESFALARRLGVRAVILGGDLAPHATVVEQRSFYQGFLIPLLREYRSEKDSAEIFYIMGNDDWSANLPVLQRAGIERFHHIHCTVRPFLDKTWIAGLGSVTLTPFALKDWERWEEGLGGPIRQEGFRSQADGSVHPFDFRGREWEEWIGRDLETIGKELTPERQPLVCAFHGPPHGTALDLIHGDAHVGSREVRKFLEKQRPLLSLHGHIHESPAVSGKFADRLGPTICVNPGQRMGSTLHAVWFRFDDLAGSLTHTLLGPATLDPPGT</sequence>
<evidence type="ECO:0000313" key="4">
    <source>
        <dbReference type="Proteomes" id="UP000316292"/>
    </source>
</evidence>
<dbReference type="SUPFAM" id="SSF56300">
    <property type="entry name" value="Metallo-dependent phosphatases"/>
    <property type="match status" value="1"/>
</dbReference>
<feature type="region of interest" description="Disordered" evidence="1">
    <location>
        <begin position="1"/>
        <end position="44"/>
    </location>
</feature>
<reference evidence="3 4" key="1">
    <citation type="journal article" date="2019" name="Nat. Microbiol.">
        <title>Mediterranean grassland soil C-N compound turnover is dependent on rainfall and depth, and is mediated by genomically divergent microorganisms.</title>
        <authorList>
            <person name="Diamond S."/>
            <person name="Andeer P.F."/>
            <person name="Li Z."/>
            <person name="Crits-Christoph A."/>
            <person name="Burstein D."/>
            <person name="Anantharaman K."/>
            <person name="Lane K.R."/>
            <person name="Thomas B.C."/>
            <person name="Pan C."/>
            <person name="Northen T.R."/>
            <person name="Banfield J.F."/>
        </authorList>
    </citation>
    <scope>NUCLEOTIDE SEQUENCE [LARGE SCALE GENOMIC DNA]</scope>
    <source>
        <strain evidence="3">WS_1</strain>
    </source>
</reference>
<dbReference type="EMBL" id="VBOR01000091">
    <property type="protein sequence ID" value="TMQ47973.1"/>
    <property type="molecule type" value="Genomic_DNA"/>
</dbReference>
<dbReference type="InterPro" id="IPR029052">
    <property type="entry name" value="Metallo-depent_PP-like"/>
</dbReference>
<evidence type="ECO:0000256" key="1">
    <source>
        <dbReference type="SAM" id="MobiDB-lite"/>
    </source>
</evidence>
<dbReference type="PANTHER" id="PTHR37523">
    <property type="entry name" value="METALLOPHOSPHOESTERASE"/>
    <property type="match status" value="1"/>
</dbReference>
<dbReference type="Proteomes" id="UP000316292">
    <property type="component" value="Unassembled WGS sequence"/>
</dbReference>
<evidence type="ECO:0000313" key="3">
    <source>
        <dbReference type="EMBL" id="TMQ47973.1"/>
    </source>
</evidence>
<dbReference type="PANTHER" id="PTHR37523:SF1">
    <property type="entry name" value="CALCINEURIN-LIKE PHOSPHOESTERASE DOMAIN-CONTAINING PROTEIN"/>
    <property type="match status" value="1"/>
</dbReference>
<comment type="caution">
    <text evidence="3">The sequence shown here is derived from an EMBL/GenBank/DDBJ whole genome shotgun (WGS) entry which is preliminary data.</text>
</comment>
<accession>A0A538S9C7</accession>
<dbReference type="Gene3D" id="3.60.21.10">
    <property type="match status" value="1"/>
</dbReference>
<organism evidence="3 4">
    <name type="scientific">Eiseniibacteriota bacterium</name>
    <dbReference type="NCBI Taxonomy" id="2212470"/>
    <lineage>
        <taxon>Bacteria</taxon>
        <taxon>Candidatus Eiseniibacteriota</taxon>
    </lineage>
</organism>
<dbReference type="Pfam" id="PF00149">
    <property type="entry name" value="Metallophos"/>
    <property type="match status" value="1"/>
</dbReference>
<name>A0A538S9C7_UNCEI</name>